<dbReference type="PROSITE" id="PS50977">
    <property type="entry name" value="HTH_TETR_2"/>
    <property type="match status" value="1"/>
</dbReference>
<keyword evidence="1" id="KW-0805">Transcription regulation</keyword>
<name>A0ABZ1IGY4_9PSEU</name>
<dbReference type="SUPFAM" id="SSF48498">
    <property type="entry name" value="Tetracyclin repressor-like, C-terminal domain"/>
    <property type="match status" value="1"/>
</dbReference>
<evidence type="ECO:0000313" key="7">
    <source>
        <dbReference type="Proteomes" id="UP001330812"/>
    </source>
</evidence>
<keyword evidence="3" id="KW-0804">Transcription</keyword>
<dbReference type="InterPro" id="IPR050109">
    <property type="entry name" value="HTH-type_TetR-like_transc_reg"/>
</dbReference>
<dbReference type="PANTHER" id="PTHR30055">
    <property type="entry name" value="HTH-TYPE TRANSCRIPTIONAL REGULATOR RUTR"/>
    <property type="match status" value="1"/>
</dbReference>
<keyword evidence="2 4" id="KW-0238">DNA-binding</keyword>
<dbReference type="InterPro" id="IPR001647">
    <property type="entry name" value="HTH_TetR"/>
</dbReference>
<dbReference type="Pfam" id="PF00440">
    <property type="entry name" value="TetR_N"/>
    <property type="match status" value="1"/>
</dbReference>
<accession>A0ABZ1IGY4</accession>
<reference evidence="6 7" key="1">
    <citation type="journal article" date="2015" name="Int. J. Syst. Evol. Microbiol.">
        <title>Amycolatopsis rhabdoformis sp. nov., an actinomycete isolated from a tropical forest soil.</title>
        <authorList>
            <person name="Souza W.R."/>
            <person name="Silva R.E."/>
            <person name="Goodfellow M."/>
            <person name="Busarakam K."/>
            <person name="Figueiro F.S."/>
            <person name="Ferreira D."/>
            <person name="Rodrigues-Filho E."/>
            <person name="Moraes L.A.B."/>
            <person name="Zucchi T.D."/>
        </authorList>
    </citation>
    <scope>NUCLEOTIDE SEQUENCE [LARGE SCALE GENOMIC DNA]</scope>
    <source>
        <strain evidence="6 7">NCIMB 14900</strain>
    </source>
</reference>
<feature type="DNA-binding region" description="H-T-H motif" evidence="4">
    <location>
        <begin position="32"/>
        <end position="51"/>
    </location>
</feature>
<sequence>MTKPTQADARRNRDLLLAAAREAFAEQGTEASLREVARRAGVGIGTLYRHFPTRDALLEALLDSNFQHLRARAASLLAAPDLAPHEALSAWLAEMTTGARTYTGLPESIMAALADEGSALHESCAAMRASAGELLVRAQNTGRVRSDVTVYEVIALALGLAWAAQQPGGTSDLVDRLLSTAMHGLTVAG</sequence>
<evidence type="ECO:0000259" key="5">
    <source>
        <dbReference type="PROSITE" id="PS50977"/>
    </source>
</evidence>
<dbReference type="Gene3D" id="1.10.357.10">
    <property type="entry name" value="Tetracycline Repressor, domain 2"/>
    <property type="match status" value="1"/>
</dbReference>
<dbReference type="InterPro" id="IPR049445">
    <property type="entry name" value="TetR_SbtR-like_C"/>
</dbReference>
<dbReference type="EMBL" id="CP142149">
    <property type="protein sequence ID" value="WSE33695.1"/>
    <property type="molecule type" value="Genomic_DNA"/>
</dbReference>
<feature type="domain" description="HTH tetR-type" evidence="5">
    <location>
        <begin position="10"/>
        <end position="69"/>
    </location>
</feature>
<dbReference type="Pfam" id="PF21597">
    <property type="entry name" value="TetR_C_43"/>
    <property type="match status" value="1"/>
</dbReference>
<proteinExistence type="predicted"/>
<dbReference type="Proteomes" id="UP001330812">
    <property type="component" value="Chromosome"/>
</dbReference>
<evidence type="ECO:0000313" key="6">
    <source>
        <dbReference type="EMBL" id="WSE33695.1"/>
    </source>
</evidence>
<organism evidence="6 7">
    <name type="scientific">Amycolatopsis rhabdoformis</name>
    <dbReference type="NCBI Taxonomy" id="1448059"/>
    <lineage>
        <taxon>Bacteria</taxon>
        <taxon>Bacillati</taxon>
        <taxon>Actinomycetota</taxon>
        <taxon>Actinomycetes</taxon>
        <taxon>Pseudonocardiales</taxon>
        <taxon>Pseudonocardiaceae</taxon>
        <taxon>Amycolatopsis</taxon>
    </lineage>
</organism>
<dbReference type="SUPFAM" id="SSF46689">
    <property type="entry name" value="Homeodomain-like"/>
    <property type="match status" value="1"/>
</dbReference>
<protein>
    <submittedName>
        <fullName evidence="6">Helix-turn-helix domain-containing protein</fullName>
    </submittedName>
</protein>
<dbReference type="RefSeq" id="WP_326836494.1">
    <property type="nucleotide sequence ID" value="NZ_CP142149.1"/>
</dbReference>
<dbReference type="PANTHER" id="PTHR30055:SF234">
    <property type="entry name" value="HTH-TYPE TRANSCRIPTIONAL REGULATOR BETI"/>
    <property type="match status" value="1"/>
</dbReference>
<dbReference type="InterPro" id="IPR036271">
    <property type="entry name" value="Tet_transcr_reg_TetR-rel_C_sf"/>
</dbReference>
<keyword evidence="7" id="KW-1185">Reference proteome</keyword>
<evidence type="ECO:0000256" key="2">
    <source>
        <dbReference type="ARBA" id="ARBA00023125"/>
    </source>
</evidence>
<dbReference type="InterPro" id="IPR009057">
    <property type="entry name" value="Homeodomain-like_sf"/>
</dbReference>
<gene>
    <name evidence="6" type="ORF">VSH64_16540</name>
</gene>
<evidence type="ECO:0000256" key="4">
    <source>
        <dbReference type="PROSITE-ProRule" id="PRU00335"/>
    </source>
</evidence>
<evidence type="ECO:0000256" key="3">
    <source>
        <dbReference type="ARBA" id="ARBA00023163"/>
    </source>
</evidence>
<evidence type="ECO:0000256" key="1">
    <source>
        <dbReference type="ARBA" id="ARBA00023015"/>
    </source>
</evidence>
<dbReference type="PRINTS" id="PR00455">
    <property type="entry name" value="HTHTETR"/>
</dbReference>